<evidence type="ECO:0000256" key="2">
    <source>
        <dbReference type="ARBA" id="ARBA00022676"/>
    </source>
</evidence>
<evidence type="ECO:0000256" key="1">
    <source>
        <dbReference type="ARBA" id="ARBA00009995"/>
    </source>
</evidence>
<protein>
    <recommendedName>
        <fullName evidence="5">Glycosyltransferase</fullName>
        <ecNumber evidence="5">2.4.1.-</ecNumber>
    </recommendedName>
</protein>
<organism evidence="6 7">
    <name type="scientific">Ceratodon purpureus</name>
    <name type="common">Fire moss</name>
    <name type="synonym">Dicranum purpureum</name>
    <dbReference type="NCBI Taxonomy" id="3225"/>
    <lineage>
        <taxon>Eukaryota</taxon>
        <taxon>Viridiplantae</taxon>
        <taxon>Streptophyta</taxon>
        <taxon>Embryophyta</taxon>
        <taxon>Bryophyta</taxon>
        <taxon>Bryophytina</taxon>
        <taxon>Bryopsida</taxon>
        <taxon>Dicranidae</taxon>
        <taxon>Pseudoditrichales</taxon>
        <taxon>Ditrichaceae</taxon>
        <taxon>Ceratodon</taxon>
    </lineage>
</organism>
<evidence type="ECO:0000256" key="5">
    <source>
        <dbReference type="RuleBase" id="RU362057"/>
    </source>
</evidence>
<dbReference type="InterPro" id="IPR035595">
    <property type="entry name" value="UDP_glycos_trans_CS"/>
</dbReference>
<dbReference type="PROSITE" id="PS00375">
    <property type="entry name" value="UDPGT"/>
    <property type="match status" value="1"/>
</dbReference>
<dbReference type="GO" id="GO:0016758">
    <property type="term" value="F:hexosyltransferase activity"/>
    <property type="evidence" value="ECO:0007669"/>
    <property type="project" value="UniProtKB-ARBA"/>
</dbReference>
<name>A0A8T0GHA7_CERPU</name>
<sequence>MKIEHDKQVLEQEEDDGHKPLHAVVIPLPLQGHITPALQLAKKLAALGFRVTFVNTRHNHDRLMQARCKNSEPDDDHIEFVSVSDRLCEGHRLQDAVAFCNGLLEMGPVFEELFQELLQKSSITCVIRDSRFSAVHYAGKKLGIPVVGLVTSSAISTQCNYHLSTFLSTGILPLPPPPAHDPTPSLDLVNLTLGPPRSDEEAAVRRAPLTCLPGGSPTMRVEDLPPVLLTHDIDSFWHRMFLETQSPLLPECDCVLYNSFHGLEGDVLDAMSGLNANIFAVGPLILSSTTTVAGVEDVGMAPAGSGLWEEDRVCLSWLDARSSDSVLFVSFGSIASMSLEQMQEFACGLEMSGHAFLWVVRSDLIEDMCKDKEFERIFSEFVVRTKDRALLVPWVPQIAVLSHPSVAAFLTHCGWNSVTESISGGVPMLAWPRIADQNTNCHYITHVWKIGLRFESQVRDGNAVVAKEEVAHKVKRIMAVEGSDMEVDAIRLNSRNFQEAAKKAVAKGGSSQRALTAFVELIQCKAKHSSPPQHC</sequence>
<evidence type="ECO:0000256" key="4">
    <source>
        <dbReference type="RuleBase" id="RU003718"/>
    </source>
</evidence>
<dbReference type="Gene3D" id="3.40.50.2000">
    <property type="entry name" value="Glycogen Phosphorylase B"/>
    <property type="match status" value="2"/>
</dbReference>
<dbReference type="Proteomes" id="UP000822688">
    <property type="component" value="Chromosome 11"/>
</dbReference>
<accession>A0A8T0GHA7</accession>
<proteinExistence type="inferred from homology"/>
<dbReference type="Pfam" id="PF00201">
    <property type="entry name" value="UDPGT"/>
    <property type="match status" value="1"/>
</dbReference>
<comment type="caution">
    <text evidence="6">The sequence shown here is derived from an EMBL/GenBank/DDBJ whole genome shotgun (WGS) entry which is preliminary data.</text>
</comment>
<dbReference type="SUPFAM" id="SSF53756">
    <property type="entry name" value="UDP-Glycosyltransferase/glycogen phosphorylase"/>
    <property type="match status" value="1"/>
</dbReference>
<dbReference type="PANTHER" id="PTHR11926:SF774">
    <property type="entry name" value="UDP-GLYCOSYLTRANSFERASE 85A1-RELATED"/>
    <property type="match status" value="1"/>
</dbReference>
<gene>
    <name evidence="6" type="ORF">KC19_11G107300</name>
</gene>
<dbReference type="CDD" id="cd03784">
    <property type="entry name" value="GT1_Gtf-like"/>
    <property type="match status" value="1"/>
</dbReference>
<dbReference type="EC" id="2.4.1.-" evidence="5"/>
<evidence type="ECO:0000256" key="3">
    <source>
        <dbReference type="ARBA" id="ARBA00022679"/>
    </source>
</evidence>
<keyword evidence="2 4" id="KW-0328">Glycosyltransferase</keyword>
<dbReference type="InterPro" id="IPR002213">
    <property type="entry name" value="UDP_glucos_trans"/>
</dbReference>
<evidence type="ECO:0000313" key="7">
    <source>
        <dbReference type="Proteomes" id="UP000822688"/>
    </source>
</evidence>
<dbReference type="FunFam" id="3.40.50.2000:FF:000078">
    <property type="entry name" value="Glycosyltransferase"/>
    <property type="match status" value="1"/>
</dbReference>
<dbReference type="GO" id="GO:0008194">
    <property type="term" value="F:UDP-glycosyltransferase activity"/>
    <property type="evidence" value="ECO:0007669"/>
    <property type="project" value="InterPro"/>
</dbReference>
<dbReference type="PANTHER" id="PTHR11926">
    <property type="entry name" value="GLUCOSYL/GLUCURONOSYL TRANSFERASES"/>
    <property type="match status" value="1"/>
</dbReference>
<comment type="similarity">
    <text evidence="1 4">Belongs to the UDP-glycosyltransferase family.</text>
</comment>
<evidence type="ECO:0000313" key="6">
    <source>
        <dbReference type="EMBL" id="KAG0557168.1"/>
    </source>
</evidence>
<dbReference type="AlphaFoldDB" id="A0A8T0GHA7"/>
<reference evidence="6 7" key="1">
    <citation type="submission" date="2020-06" db="EMBL/GenBank/DDBJ databases">
        <title>WGS assembly of Ceratodon purpureus strain R40.</title>
        <authorList>
            <person name="Carey S.B."/>
            <person name="Jenkins J."/>
            <person name="Shu S."/>
            <person name="Lovell J.T."/>
            <person name="Sreedasyam A."/>
            <person name="Maumus F."/>
            <person name="Tiley G.P."/>
            <person name="Fernandez-Pozo N."/>
            <person name="Barry K."/>
            <person name="Chen C."/>
            <person name="Wang M."/>
            <person name="Lipzen A."/>
            <person name="Daum C."/>
            <person name="Saski C.A."/>
            <person name="Payton A.C."/>
            <person name="Mcbreen J.C."/>
            <person name="Conrad R.E."/>
            <person name="Kollar L.M."/>
            <person name="Olsson S."/>
            <person name="Huttunen S."/>
            <person name="Landis J.B."/>
            <person name="Wickett N.J."/>
            <person name="Johnson M.G."/>
            <person name="Rensing S.A."/>
            <person name="Grimwood J."/>
            <person name="Schmutz J."/>
            <person name="Mcdaniel S.F."/>
        </authorList>
    </citation>
    <scope>NUCLEOTIDE SEQUENCE [LARGE SCALE GENOMIC DNA]</scope>
    <source>
        <strain evidence="6 7">R40</strain>
    </source>
</reference>
<keyword evidence="3 4" id="KW-0808">Transferase</keyword>
<keyword evidence="7" id="KW-1185">Reference proteome</keyword>
<dbReference type="EMBL" id="CM026432">
    <property type="protein sequence ID" value="KAG0557168.1"/>
    <property type="molecule type" value="Genomic_DNA"/>
</dbReference>